<dbReference type="SUPFAM" id="SSF55785">
    <property type="entry name" value="PYP-like sensor domain (PAS domain)"/>
    <property type="match status" value="2"/>
</dbReference>
<protein>
    <recommendedName>
        <fullName evidence="3">histidine kinase</fullName>
        <ecNumber evidence="3">2.7.13.3</ecNumber>
    </recommendedName>
</protein>
<dbReference type="InterPro" id="IPR004358">
    <property type="entry name" value="Sig_transdc_His_kin-like_C"/>
</dbReference>
<dbReference type="NCBIfam" id="TIGR00229">
    <property type="entry name" value="sensory_box"/>
    <property type="match status" value="2"/>
</dbReference>
<evidence type="ECO:0000256" key="7">
    <source>
        <dbReference type="ARBA" id="ARBA00022741"/>
    </source>
</evidence>
<evidence type="ECO:0000259" key="16">
    <source>
        <dbReference type="PROSITE" id="PS50112"/>
    </source>
</evidence>
<gene>
    <name evidence="19" type="ORF">Ga0123462_1198</name>
</gene>
<reference evidence="19 20" key="1">
    <citation type="submission" date="2016-12" db="EMBL/GenBank/DDBJ databases">
        <title>Isolation and genomic insights into novel planktonic Zetaproteobacteria from stratified waters of the Chesapeake Bay.</title>
        <authorList>
            <person name="McAllister S.M."/>
            <person name="Kato S."/>
            <person name="Chan C.S."/>
            <person name="Chiu B.K."/>
            <person name="Field E.K."/>
        </authorList>
    </citation>
    <scope>NUCLEOTIDE SEQUENCE [LARGE SCALE GENOMIC DNA]</scope>
    <source>
        <strain evidence="19 20">CP-8</strain>
    </source>
</reference>
<dbReference type="InterPro" id="IPR005467">
    <property type="entry name" value="His_kinase_dom"/>
</dbReference>
<dbReference type="OrthoDB" id="5294959at2"/>
<dbReference type="PRINTS" id="PR00344">
    <property type="entry name" value="BCTRLSENSOR"/>
</dbReference>
<dbReference type="SUPFAM" id="SSF52172">
    <property type="entry name" value="CheY-like"/>
    <property type="match status" value="1"/>
</dbReference>
<sequence length="971" mass="108923">MGNFLKFQAPLWSLLIGVILSALVFYQVKSWENAHFQHTFEYRADTRTSAIKSVLDHVFETADHVVAVIHHELVVERRDELVSAEIGALAGISDPKNPEVGMLAWLPRLDSADANHHRAPEYSDFDYQLLMADQNRENWFKPEHLSIPSRWEHMLMAMDTGHHQIDIYTEGDDRHVLVIFSPVYKRSAADNPAERREALLGFVVSEWDVAPLIDESLRTMPVGAIDYYLSDASDPQNMPFYFHSSRTRSGKDQALKTGVSTEKFIVTGEHRWRVRFEAAPAFLQQHQSFTALQSMGLVLLLSFMLSGYLWMTTRRTKEIAETVKQRTAELHAEKNKLSDSMARYDNLVKSIPVGVYLFRFYNDDSMGFEYVSPNFCKILGLDADAVLQDGSIAFSAAHHDDLDNLIRANKAAKESLEPFRWEGRFIINGNTRWVQIESDITAVDESGSLWSGVVSDITERKKAETKLKTLTKALEYAGEAAVVTDHDAVIEYINPAFTKITGYSFEEIVGKKPNILKSSAQDPSFYKVLWDTILRGDVWQGTLIDRRKDGTYYPALMSVAPIHDDSGKVTHFVSLQQDMSEYKRLEEQFLQSQKMEAIGVLVGGIAHDFNNMLAGIVGNTYMAKTRIKDDEKLLGNIEAIERISMRAAGMIKQLLTFARKEHVEMSTFSLTNFLNEAIKLAATAIPESIERSCETSPEELYIHGDSTQLQQVIMNLINNAKDALEGIKNGKISCSLKPYIADDSFWQRHPNCKGEMFACLTVSDNGGGIPENVVSKIFDPFFTTKGVGKGTGLGLAMVYGAIEGHMGAIEVDSVPGEGTTFTIYLPLVDAKPEQEQVSLQQAVTGQNELILVADDEALILEMYKSVLSHLGYRVIAAHNGEEAVQQFERNMRDISLVVLDVVMPVMGGMDAAKRIRELDEKLPIIFATGYDRGSLDDAGREISDHEIINKPFTVESLSQLIIRSLDTRKQN</sequence>
<dbReference type="EC" id="2.7.13.3" evidence="3"/>
<dbReference type="PANTHER" id="PTHR43065">
    <property type="entry name" value="SENSOR HISTIDINE KINASE"/>
    <property type="match status" value="1"/>
</dbReference>
<dbReference type="Gene3D" id="3.30.450.20">
    <property type="entry name" value="PAS domain"/>
    <property type="match status" value="2"/>
</dbReference>
<dbReference type="Gene3D" id="3.30.450.350">
    <property type="entry name" value="CHASE domain"/>
    <property type="match status" value="1"/>
</dbReference>
<dbReference type="SMART" id="SM00448">
    <property type="entry name" value="REC"/>
    <property type="match status" value="1"/>
</dbReference>
<evidence type="ECO:0000256" key="5">
    <source>
        <dbReference type="ARBA" id="ARBA00022679"/>
    </source>
</evidence>
<dbReference type="PROSITE" id="PS50839">
    <property type="entry name" value="CHASE"/>
    <property type="match status" value="1"/>
</dbReference>
<evidence type="ECO:0000256" key="9">
    <source>
        <dbReference type="ARBA" id="ARBA00022840"/>
    </source>
</evidence>
<dbReference type="PROSITE" id="PS50112">
    <property type="entry name" value="PAS"/>
    <property type="match status" value="1"/>
</dbReference>
<proteinExistence type="predicted"/>
<dbReference type="InterPro" id="IPR035965">
    <property type="entry name" value="PAS-like_dom_sf"/>
</dbReference>
<dbReference type="InterPro" id="IPR003594">
    <property type="entry name" value="HATPase_dom"/>
</dbReference>
<dbReference type="PANTHER" id="PTHR43065:SF46">
    <property type="entry name" value="C4-DICARBOXYLATE TRANSPORT SENSOR PROTEIN DCTB"/>
    <property type="match status" value="1"/>
</dbReference>
<dbReference type="PROSITE" id="PS50113">
    <property type="entry name" value="PAC"/>
    <property type="match status" value="2"/>
</dbReference>
<feature type="modified residue" description="4-aspartylphosphate" evidence="13">
    <location>
        <position position="900"/>
    </location>
</feature>
<evidence type="ECO:0000256" key="1">
    <source>
        <dbReference type="ARBA" id="ARBA00000085"/>
    </source>
</evidence>
<evidence type="ECO:0000256" key="13">
    <source>
        <dbReference type="PROSITE-ProRule" id="PRU00169"/>
    </source>
</evidence>
<dbReference type="CDD" id="cd00082">
    <property type="entry name" value="HisKA"/>
    <property type="match status" value="1"/>
</dbReference>
<evidence type="ECO:0000259" key="14">
    <source>
        <dbReference type="PROSITE" id="PS50109"/>
    </source>
</evidence>
<evidence type="ECO:0000256" key="8">
    <source>
        <dbReference type="ARBA" id="ARBA00022777"/>
    </source>
</evidence>
<dbReference type="AlphaFoldDB" id="A0A2K8L4M8"/>
<dbReference type="InterPro" id="IPR011006">
    <property type="entry name" value="CheY-like_superfamily"/>
</dbReference>
<evidence type="ECO:0000256" key="4">
    <source>
        <dbReference type="ARBA" id="ARBA00022553"/>
    </source>
</evidence>
<keyword evidence="9" id="KW-0067">ATP-binding</keyword>
<evidence type="ECO:0000256" key="12">
    <source>
        <dbReference type="ARBA" id="ARBA00023136"/>
    </source>
</evidence>
<dbReference type="CDD" id="cd00130">
    <property type="entry name" value="PAS"/>
    <property type="match status" value="2"/>
</dbReference>
<name>A0A2K8L4M8_9PROT</name>
<comment type="catalytic activity">
    <reaction evidence="1">
        <text>ATP + protein L-histidine = ADP + protein N-phospho-L-histidine.</text>
        <dbReference type="EC" id="2.7.13.3"/>
    </reaction>
</comment>
<feature type="domain" description="Response regulatory" evidence="15">
    <location>
        <begin position="849"/>
        <end position="965"/>
    </location>
</feature>
<dbReference type="Gene3D" id="3.40.50.2300">
    <property type="match status" value="1"/>
</dbReference>
<dbReference type="SMART" id="SM00388">
    <property type="entry name" value="HisKA"/>
    <property type="match status" value="1"/>
</dbReference>
<dbReference type="Pfam" id="PF03924">
    <property type="entry name" value="CHASE"/>
    <property type="match status" value="1"/>
</dbReference>
<dbReference type="InterPro" id="IPR006189">
    <property type="entry name" value="CHASE_dom"/>
</dbReference>
<keyword evidence="6" id="KW-0812">Transmembrane</keyword>
<dbReference type="SUPFAM" id="SSF55874">
    <property type="entry name" value="ATPase domain of HSP90 chaperone/DNA topoisomerase II/histidine kinase"/>
    <property type="match status" value="1"/>
</dbReference>
<dbReference type="InterPro" id="IPR036890">
    <property type="entry name" value="HATPase_C_sf"/>
</dbReference>
<dbReference type="GO" id="GO:0005524">
    <property type="term" value="F:ATP binding"/>
    <property type="evidence" value="ECO:0007669"/>
    <property type="project" value="UniProtKB-KW"/>
</dbReference>
<evidence type="ECO:0000256" key="11">
    <source>
        <dbReference type="ARBA" id="ARBA00023012"/>
    </source>
</evidence>
<dbReference type="SMART" id="SM00387">
    <property type="entry name" value="HATPase_c"/>
    <property type="match status" value="1"/>
</dbReference>
<dbReference type="Pfam" id="PF00072">
    <property type="entry name" value="Response_reg"/>
    <property type="match status" value="1"/>
</dbReference>
<evidence type="ECO:0000313" key="20">
    <source>
        <dbReference type="Proteomes" id="UP000231637"/>
    </source>
</evidence>
<keyword evidence="20" id="KW-1185">Reference proteome</keyword>
<evidence type="ECO:0000259" key="17">
    <source>
        <dbReference type="PROSITE" id="PS50113"/>
    </source>
</evidence>
<feature type="domain" description="PAS" evidence="16">
    <location>
        <begin position="466"/>
        <end position="511"/>
    </location>
</feature>
<dbReference type="InterPro" id="IPR001610">
    <property type="entry name" value="PAC"/>
</dbReference>
<dbReference type="SMART" id="SM00091">
    <property type="entry name" value="PAS"/>
    <property type="match status" value="2"/>
</dbReference>
<evidence type="ECO:0000256" key="10">
    <source>
        <dbReference type="ARBA" id="ARBA00022989"/>
    </source>
</evidence>
<feature type="domain" description="CHASE" evidence="18">
    <location>
        <begin position="177"/>
        <end position="275"/>
    </location>
</feature>
<dbReference type="Pfam" id="PF13426">
    <property type="entry name" value="PAS_9"/>
    <property type="match status" value="2"/>
</dbReference>
<dbReference type="GO" id="GO:0016020">
    <property type="term" value="C:membrane"/>
    <property type="evidence" value="ECO:0007669"/>
    <property type="project" value="UniProtKB-SubCell"/>
</dbReference>
<dbReference type="EMBL" id="CP018800">
    <property type="protein sequence ID" value="ATX82062.1"/>
    <property type="molecule type" value="Genomic_DNA"/>
</dbReference>
<dbReference type="Gene3D" id="1.10.287.130">
    <property type="match status" value="1"/>
</dbReference>
<dbReference type="InterPro" id="IPR042240">
    <property type="entry name" value="CHASE_sf"/>
</dbReference>
<evidence type="ECO:0000259" key="15">
    <source>
        <dbReference type="PROSITE" id="PS50110"/>
    </source>
</evidence>
<keyword evidence="10" id="KW-1133">Transmembrane helix</keyword>
<dbReference type="InterPro" id="IPR000014">
    <property type="entry name" value="PAS"/>
</dbReference>
<dbReference type="InterPro" id="IPR001789">
    <property type="entry name" value="Sig_transdc_resp-reg_receiver"/>
</dbReference>
<dbReference type="Gene3D" id="3.30.565.10">
    <property type="entry name" value="Histidine kinase-like ATPase, C-terminal domain"/>
    <property type="match status" value="1"/>
</dbReference>
<accession>A0A2K8L4M8</accession>
<dbReference type="InterPro" id="IPR000700">
    <property type="entry name" value="PAS-assoc_C"/>
</dbReference>
<evidence type="ECO:0000256" key="3">
    <source>
        <dbReference type="ARBA" id="ARBA00012438"/>
    </source>
</evidence>
<keyword evidence="7" id="KW-0547">Nucleotide-binding</keyword>
<keyword evidence="12" id="KW-0472">Membrane</keyword>
<dbReference type="InterPro" id="IPR003661">
    <property type="entry name" value="HisK_dim/P_dom"/>
</dbReference>
<comment type="subcellular location">
    <subcellularLocation>
        <location evidence="2">Membrane</location>
    </subcellularLocation>
</comment>
<organism evidence="19 20">
    <name type="scientific">Mariprofundus ferrinatatus</name>
    <dbReference type="NCBI Taxonomy" id="1921087"/>
    <lineage>
        <taxon>Bacteria</taxon>
        <taxon>Pseudomonadati</taxon>
        <taxon>Pseudomonadota</taxon>
        <taxon>Candidatius Mariprofundia</taxon>
        <taxon>Mariprofundales</taxon>
        <taxon>Mariprofundaceae</taxon>
        <taxon>Mariprofundus</taxon>
    </lineage>
</organism>
<evidence type="ECO:0000259" key="18">
    <source>
        <dbReference type="PROSITE" id="PS50839"/>
    </source>
</evidence>
<dbReference type="PROSITE" id="PS50110">
    <property type="entry name" value="RESPONSE_REGULATORY"/>
    <property type="match status" value="1"/>
</dbReference>
<keyword evidence="8" id="KW-0418">Kinase</keyword>
<dbReference type="SUPFAM" id="SSF47384">
    <property type="entry name" value="Homodimeric domain of signal transducing histidine kinase"/>
    <property type="match status" value="1"/>
</dbReference>
<feature type="domain" description="PAC" evidence="17">
    <location>
        <begin position="537"/>
        <end position="591"/>
    </location>
</feature>
<feature type="domain" description="Histidine kinase" evidence="14">
    <location>
        <begin position="604"/>
        <end position="829"/>
    </location>
</feature>
<keyword evidence="5" id="KW-0808">Transferase</keyword>
<feature type="domain" description="PAC" evidence="17">
    <location>
        <begin position="415"/>
        <end position="469"/>
    </location>
</feature>
<dbReference type="SMART" id="SM00086">
    <property type="entry name" value="PAC"/>
    <property type="match status" value="2"/>
</dbReference>
<evidence type="ECO:0000256" key="6">
    <source>
        <dbReference type="ARBA" id="ARBA00022692"/>
    </source>
</evidence>
<keyword evidence="11" id="KW-0902">Two-component regulatory system</keyword>
<keyword evidence="4 13" id="KW-0597">Phosphoprotein</keyword>
<dbReference type="PROSITE" id="PS50109">
    <property type="entry name" value="HIS_KIN"/>
    <property type="match status" value="1"/>
</dbReference>
<evidence type="ECO:0000313" key="19">
    <source>
        <dbReference type="EMBL" id="ATX82062.1"/>
    </source>
</evidence>
<dbReference type="KEGG" id="mfn:Ga0123462_1198"/>
<evidence type="ECO:0000256" key="2">
    <source>
        <dbReference type="ARBA" id="ARBA00004370"/>
    </source>
</evidence>
<dbReference type="InterPro" id="IPR036097">
    <property type="entry name" value="HisK_dim/P_sf"/>
</dbReference>
<dbReference type="Proteomes" id="UP000231637">
    <property type="component" value="Chromosome"/>
</dbReference>
<dbReference type="GO" id="GO:0000155">
    <property type="term" value="F:phosphorelay sensor kinase activity"/>
    <property type="evidence" value="ECO:0007669"/>
    <property type="project" value="InterPro"/>
</dbReference>
<dbReference type="Pfam" id="PF02518">
    <property type="entry name" value="HATPase_c"/>
    <property type="match status" value="1"/>
</dbReference>